<organism evidence="3 4">
    <name type="scientific">Salibacterium salarium</name>
    <dbReference type="NCBI Taxonomy" id="284579"/>
    <lineage>
        <taxon>Bacteria</taxon>
        <taxon>Bacillati</taxon>
        <taxon>Bacillota</taxon>
        <taxon>Bacilli</taxon>
        <taxon>Bacillales</taxon>
        <taxon>Bacillaceae</taxon>
    </lineage>
</organism>
<dbReference type="InterPro" id="IPR042100">
    <property type="entry name" value="Bug_dom1"/>
</dbReference>
<feature type="region of interest" description="Disordered" evidence="2">
    <location>
        <begin position="34"/>
        <end position="70"/>
    </location>
</feature>
<dbReference type="PROSITE" id="PS51257">
    <property type="entry name" value="PROKAR_LIPOPROTEIN"/>
    <property type="match status" value="1"/>
</dbReference>
<protein>
    <submittedName>
        <fullName evidence="3">Tripartite tricarboxylate transporter substrate binding protein</fullName>
    </submittedName>
</protein>
<dbReference type="RefSeq" id="WP_125555661.1">
    <property type="nucleotide sequence ID" value="NZ_RBVX01000007.1"/>
</dbReference>
<dbReference type="SUPFAM" id="SSF53850">
    <property type="entry name" value="Periplasmic binding protein-like II"/>
    <property type="match status" value="1"/>
</dbReference>
<gene>
    <name evidence="3" type="ORF">D7Z54_09850</name>
</gene>
<dbReference type="CDD" id="cd07012">
    <property type="entry name" value="PBP2_Bug_TTT"/>
    <property type="match status" value="1"/>
</dbReference>
<dbReference type="Proteomes" id="UP000275076">
    <property type="component" value="Unassembled WGS sequence"/>
</dbReference>
<evidence type="ECO:0000256" key="1">
    <source>
        <dbReference type="ARBA" id="ARBA00006987"/>
    </source>
</evidence>
<dbReference type="EMBL" id="RBVX01000007">
    <property type="protein sequence ID" value="RSL33605.1"/>
    <property type="molecule type" value="Genomic_DNA"/>
</dbReference>
<dbReference type="PANTHER" id="PTHR42928:SF5">
    <property type="entry name" value="BLR1237 PROTEIN"/>
    <property type="match status" value="1"/>
</dbReference>
<dbReference type="Gene3D" id="3.40.190.10">
    <property type="entry name" value="Periplasmic binding protein-like II"/>
    <property type="match status" value="1"/>
</dbReference>
<name>A0A3R9P9U5_9BACI</name>
<comment type="caution">
    <text evidence="3">The sequence shown here is derived from an EMBL/GenBank/DDBJ whole genome shotgun (WGS) entry which is preliminary data.</text>
</comment>
<evidence type="ECO:0000313" key="3">
    <source>
        <dbReference type="EMBL" id="RSL33605.1"/>
    </source>
</evidence>
<accession>A0A3R9P9U5</accession>
<dbReference type="PIRSF" id="PIRSF017082">
    <property type="entry name" value="YflP"/>
    <property type="match status" value="1"/>
</dbReference>
<evidence type="ECO:0000256" key="2">
    <source>
        <dbReference type="SAM" id="MobiDB-lite"/>
    </source>
</evidence>
<dbReference type="OrthoDB" id="8881899at2"/>
<evidence type="ECO:0000313" key="4">
    <source>
        <dbReference type="Proteomes" id="UP000275076"/>
    </source>
</evidence>
<dbReference type="AlphaFoldDB" id="A0A3R9P9U5"/>
<dbReference type="PANTHER" id="PTHR42928">
    <property type="entry name" value="TRICARBOXYLATE-BINDING PROTEIN"/>
    <property type="match status" value="1"/>
</dbReference>
<keyword evidence="4" id="KW-1185">Reference proteome</keyword>
<sequence length="361" mass="39368">MKTKNLNSMKRSLWILGLFVFLSLILIGCNSDTENNASSGEGTEDVEETENENTEGSNEKPKEEQVEFPTRPIDLIVPWASGGSSDLTARGLSEILSDKLDHSVNVTNQEGANGTVATTDFATGAASDGHEVLLDASGVMTAQPHLRDVQYEPSDFRGVVGLTEEPVVMAVNAESDWETLDDLIEEKDSDKEINFGHSGAGGFPHVTQEAFFNQAGIDAESVPHKGGGPAVTALLGGHIDTVAAHPAELLPHVESGDLRLLGVFSKERFDVIEDVPTFEEKGFDINMSVWKFLLVHKDTSDVILEELRNIFGDAVESSEYSDFLDENNLEAIDIEPEEIVPRLEEELESTGEILNEINLEE</sequence>
<reference evidence="3 4" key="1">
    <citation type="submission" date="2018-10" db="EMBL/GenBank/DDBJ databases">
        <title>Draft genome sequence of Bacillus salarius IM0101, isolated from a hypersaline soil in Inner Mongolia, China.</title>
        <authorList>
            <person name="Yamprayoonswat W."/>
            <person name="Boonvisut S."/>
            <person name="Jumpathong W."/>
            <person name="Sittihan S."/>
            <person name="Ruangsuj P."/>
            <person name="Wanthongcharoen S."/>
            <person name="Thongpramul N."/>
            <person name="Pimmason S."/>
            <person name="Yu B."/>
            <person name="Yasawong M."/>
        </authorList>
    </citation>
    <scope>NUCLEOTIDE SEQUENCE [LARGE SCALE GENOMIC DNA]</scope>
    <source>
        <strain evidence="3 4">IM0101</strain>
    </source>
</reference>
<dbReference type="Pfam" id="PF03401">
    <property type="entry name" value="TctC"/>
    <property type="match status" value="1"/>
</dbReference>
<feature type="compositionally biased region" description="Acidic residues" evidence="2">
    <location>
        <begin position="42"/>
        <end position="53"/>
    </location>
</feature>
<comment type="similarity">
    <text evidence="1">Belongs to the UPF0065 (bug) family.</text>
</comment>
<dbReference type="Gene3D" id="3.40.190.150">
    <property type="entry name" value="Bordetella uptake gene, domain 1"/>
    <property type="match status" value="1"/>
</dbReference>
<dbReference type="InterPro" id="IPR005064">
    <property type="entry name" value="BUG"/>
</dbReference>
<proteinExistence type="inferred from homology"/>